<protein>
    <submittedName>
        <fullName evidence="1">Uncharacterized protein</fullName>
    </submittedName>
</protein>
<name>A0A0C9TDB9_SPHS4</name>
<dbReference type="HOGENOM" id="CLU_731916_0_0_1"/>
<proteinExistence type="predicted"/>
<keyword evidence="2" id="KW-1185">Reference proteome</keyword>
<organism evidence="1 2">
    <name type="scientific">Sphaerobolus stellatus (strain SS14)</name>
    <dbReference type="NCBI Taxonomy" id="990650"/>
    <lineage>
        <taxon>Eukaryota</taxon>
        <taxon>Fungi</taxon>
        <taxon>Dikarya</taxon>
        <taxon>Basidiomycota</taxon>
        <taxon>Agaricomycotina</taxon>
        <taxon>Agaricomycetes</taxon>
        <taxon>Phallomycetidae</taxon>
        <taxon>Geastrales</taxon>
        <taxon>Sphaerobolaceae</taxon>
        <taxon>Sphaerobolus</taxon>
    </lineage>
</organism>
<dbReference type="EMBL" id="KN837342">
    <property type="protein sequence ID" value="KIJ27228.1"/>
    <property type="molecule type" value="Genomic_DNA"/>
</dbReference>
<evidence type="ECO:0000313" key="1">
    <source>
        <dbReference type="EMBL" id="KIJ27228.1"/>
    </source>
</evidence>
<gene>
    <name evidence="1" type="ORF">M422DRAFT_271597</name>
</gene>
<reference evidence="1 2" key="1">
    <citation type="submission" date="2014-06" db="EMBL/GenBank/DDBJ databases">
        <title>Evolutionary Origins and Diversification of the Mycorrhizal Mutualists.</title>
        <authorList>
            <consortium name="DOE Joint Genome Institute"/>
            <consortium name="Mycorrhizal Genomics Consortium"/>
            <person name="Kohler A."/>
            <person name="Kuo A."/>
            <person name="Nagy L.G."/>
            <person name="Floudas D."/>
            <person name="Copeland A."/>
            <person name="Barry K.W."/>
            <person name="Cichocki N."/>
            <person name="Veneault-Fourrey C."/>
            <person name="LaButti K."/>
            <person name="Lindquist E.A."/>
            <person name="Lipzen A."/>
            <person name="Lundell T."/>
            <person name="Morin E."/>
            <person name="Murat C."/>
            <person name="Riley R."/>
            <person name="Ohm R."/>
            <person name="Sun H."/>
            <person name="Tunlid A."/>
            <person name="Henrissat B."/>
            <person name="Grigoriev I.V."/>
            <person name="Hibbett D.S."/>
            <person name="Martin F."/>
        </authorList>
    </citation>
    <scope>NUCLEOTIDE SEQUENCE [LARGE SCALE GENOMIC DNA]</scope>
    <source>
        <strain evidence="1 2">SS14</strain>
    </source>
</reference>
<evidence type="ECO:0000313" key="2">
    <source>
        <dbReference type="Proteomes" id="UP000054279"/>
    </source>
</evidence>
<sequence length="378" mass="44137">MEKDVADSWRRLELALACIVKKLIKHSGVHLELDFNWLPLPSTRGYLHPHRFYEKAIKCIYRSRDAFLGLLATISLGAVLFERSTSVPDMSSPWINYLASHEGIDRVWVEDLARTFVGDFSNKISRLGTFIEVGKFSSFEVLRELLKVNVPIWFHWCKVGRAPPRTGWDIIDKHAPPTTVVDEIIRNYSRLRTSFAQSHHSHVPTTLSRQVNETFTQFFDRQHSRHAFIEKNEDEETKTRRLARERLAMAYLDEPNVSMIPGSGTKVYAWIKFISGSRIRTLLNGGELKWRWKMYTPAAKRYNSHDDEWDLCSEFDDDYRYQKDSVHGQLDMDDEISDFEEPFEEDFNPLMVQEDYELALEYFGNMLQSLRSTAIPLS</sequence>
<dbReference type="OrthoDB" id="3268696at2759"/>
<dbReference type="AlphaFoldDB" id="A0A0C9TDB9"/>
<accession>A0A0C9TDB9</accession>
<dbReference type="Proteomes" id="UP000054279">
    <property type="component" value="Unassembled WGS sequence"/>
</dbReference>